<gene>
    <name evidence="2" type="ORF">NliqN6_5410</name>
</gene>
<dbReference type="Proteomes" id="UP000620104">
    <property type="component" value="Unassembled WGS sequence"/>
</dbReference>
<dbReference type="AlphaFoldDB" id="A0A8H3TXQ1"/>
<keyword evidence="3" id="KW-1185">Reference proteome</keyword>
<organism evidence="2 3">
    <name type="scientific">Naganishia liquefaciens</name>
    <dbReference type="NCBI Taxonomy" id="104408"/>
    <lineage>
        <taxon>Eukaryota</taxon>
        <taxon>Fungi</taxon>
        <taxon>Dikarya</taxon>
        <taxon>Basidiomycota</taxon>
        <taxon>Agaricomycotina</taxon>
        <taxon>Tremellomycetes</taxon>
        <taxon>Filobasidiales</taxon>
        <taxon>Filobasidiaceae</taxon>
        <taxon>Naganishia</taxon>
    </lineage>
</organism>
<sequence>MAPRTTSCPSAILPLPSSRAPKGPVRTAAFGKDIMGTGAVRPIASVSDDGVLSDIFNLFNEPYSPGNPGYVHDADWLQFLDFELLPEETPETAISNYVYAGLAHSSPAAEPAAEPDAASSAAPPMGDSFSVTSSADLDDAVWTNFFASQTFLDWYGEHLASGVSPSTLLVSGFHDIDSFKISRVLTSSPPPPSTPALLLANPPSFSPAPDLSGLSTPPSS</sequence>
<evidence type="ECO:0000313" key="2">
    <source>
        <dbReference type="EMBL" id="GHJ89008.1"/>
    </source>
</evidence>
<protein>
    <submittedName>
        <fullName evidence="2">Uncharacterized protein</fullName>
    </submittedName>
</protein>
<evidence type="ECO:0000313" key="3">
    <source>
        <dbReference type="Proteomes" id="UP000620104"/>
    </source>
</evidence>
<dbReference type="OrthoDB" id="10660481at2759"/>
<evidence type="ECO:0000256" key="1">
    <source>
        <dbReference type="SAM" id="MobiDB-lite"/>
    </source>
</evidence>
<dbReference type="EMBL" id="BLZA01000032">
    <property type="protein sequence ID" value="GHJ89008.1"/>
    <property type="molecule type" value="Genomic_DNA"/>
</dbReference>
<proteinExistence type="predicted"/>
<comment type="caution">
    <text evidence="2">The sequence shown here is derived from an EMBL/GenBank/DDBJ whole genome shotgun (WGS) entry which is preliminary data.</text>
</comment>
<feature type="region of interest" description="Disordered" evidence="1">
    <location>
        <begin position="184"/>
        <end position="220"/>
    </location>
</feature>
<reference evidence="2" key="1">
    <citation type="submission" date="2020-07" db="EMBL/GenBank/DDBJ databases">
        <title>Draft Genome Sequence of a Deep-Sea Yeast, Naganishia (Cryptococcus) liquefaciens strain N6.</title>
        <authorList>
            <person name="Han Y.W."/>
            <person name="Kajitani R."/>
            <person name="Morimoto H."/>
            <person name="Parhat M."/>
            <person name="Tsubouchi H."/>
            <person name="Bakenova O."/>
            <person name="Ogata M."/>
            <person name="Argunhan B."/>
            <person name="Aoki R."/>
            <person name="Kajiwara S."/>
            <person name="Itoh T."/>
            <person name="Iwasaki H."/>
        </authorList>
    </citation>
    <scope>NUCLEOTIDE SEQUENCE</scope>
    <source>
        <strain evidence="2">N6</strain>
    </source>
</reference>
<feature type="region of interest" description="Disordered" evidence="1">
    <location>
        <begin position="1"/>
        <end position="21"/>
    </location>
</feature>
<name>A0A8H3TXQ1_9TREE</name>
<accession>A0A8H3TXQ1</accession>